<dbReference type="RefSeq" id="WP_386818130.1">
    <property type="nucleotide sequence ID" value="NZ_JBHUIT010000002.1"/>
</dbReference>
<reference evidence="3" key="1">
    <citation type="journal article" date="2019" name="Int. J. Syst. Evol. Microbiol.">
        <title>The Global Catalogue of Microorganisms (GCM) 10K type strain sequencing project: providing services to taxonomists for standard genome sequencing and annotation.</title>
        <authorList>
            <consortium name="The Broad Institute Genomics Platform"/>
            <consortium name="The Broad Institute Genome Sequencing Center for Infectious Disease"/>
            <person name="Wu L."/>
            <person name="Ma J."/>
        </authorList>
    </citation>
    <scope>NUCLEOTIDE SEQUENCE [LARGE SCALE GENOMIC DNA]</scope>
    <source>
        <strain evidence="3">CGMCC 4.7106</strain>
    </source>
</reference>
<dbReference type="Proteomes" id="UP001597375">
    <property type="component" value="Unassembled WGS sequence"/>
</dbReference>
<feature type="chain" id="PRO_5047069865" description="Large, multifunctional secreted protein" evidence="1">
    <location>
        <begin position="25"/>
        <end position="494"/>
    </location>
</feature>
<dbReference type="EMBL" id="JBHUIT010000002">
    <property type="protein sequence ID" value="MFD2255472.1"/>
    <property type="molecule type" value="Genomic_DNA"/>
</dbReference>
<dbReference type="SUPFAM" id="SSF63829">
    <property type="entry name" value="Calcium-dependent phosphotriesterase"/>
    <property type="match status" value="1"/>
</dbReference>
<name>A0ABW5D360_9BACT</name>
<gene>
    <name evidence="2" type="ORF">ACFSSA_02180</name>
</gene>
<evidence type="ECO:0000313" key="2">
    <source>
        <dbReference type="EMBL" id="MFD2255472.1"/>
    </source>
</evidence>
<dbReference type="InterPro" id="IPR011042">
    <property type="entry name" value="6-blade_b-propeller_TolB-like"/>
</dbReference>
<evidence type="ECO:0008006" key="4">
    <source>
        <dbReference type="Google" id="ProtNLM"/>
    </source>
</evidence>
<proteinExistence type="predicted"/>
<accession>A0ABW5D360</accession>
<evidence type="ECO:0000256" key="1">
    <source>
        <dbReference type="SAM" id="SignalP"/>
    </source>
</evidence>
<organism evidence="2 3">
    <name type="scientific">Luteolibacter algae</name>
    <dbReference type="NCBI Taxonomy" id="454151"/>
    <lineage>
        <taxon>Bacteria</taxon>
        <taxon>Pseudomonadati</taxon>
        <taxon>Verrucomicrobiota</taxon>
        <taxon>Verrucomicrobiia</taxon>
        <taxon>Verrucomicrobiales</taxon>
        <taxon>Verrucomicrobiaceae</taxon>
        <taxon>Luteolibacter</taxon>
    </lineage>
</organism>
<dbReference type="PANTHER" id="PTHR33546">
    <property type="entry name" value="LARGE, MULTIFUNCTIONAL SECRETED PROTEIN-RELATED"/>
    <property type="match status" value="1"/>
</dbReference>
<keyword evidence="1" id="KW-0732">Signal</keyword>
<comment type="caution">
    <text evidence="2">The sequence shown here is derived from an EMBL/GenBank/DDBJ whole genome shotgun (WGS) entry which is preliminary data.</text>
</comment>
<keyword evidence="3" id="KW-1185">Reference proteome</keyword>
<protein>
    <recommendedName>
        <fullName evidence="4">Large, multifunctional secreted protein</fullName>
    </recommendedName>
</protein>
<sequence>MNTRFSPSLITALAAAALHGTAFCEEPKESDYYTITSFQAPEGVSAEVTGITLMPEDKVAVCTRRGQVWTIENAFAHPRTPAKWNLFAEYLHEPLGLAYRDGWLYAVQRPEVTRIKDEDGDGRADYFECVSDDWGINGTNHEYTFGSRFDKEGNLWCALCLTGSFTSDSMYRGWILRVNEDGTMTPTASGVRSPGGVGFNAEGDAFYTDNQGAWNGSSSLKWIKPGSYQGNPNGNIWYEYAGDVMGEKPPHPDYETDDRIEAVRERTPTFIPPAVIFPHQTVGNSPTGIEPDLSEGKFGPFGGQVFVAEQTLSRVHRVFLEKVNGFYQGAMFPFLEGFSSGNIGLLLTESGVMFTGGSNRGWGAKGGKPYSFERVDWTGKTPFEVHEMRVRADGFELTFTQPIDRQSATADALEMEAFTYGYGKKYGSPELDIVHPQLSISSVADDGKSLVIKVDPMTKGHVHALSLAGLRNEAGQPLLHADAYYTLNEIPSEK</sequence>
<evidence type="ECO:0000313" key="3">
    <source>
        <dbReference type="Proteomes" id="UP001597375"/>
    </source>
</evidence>
<dbReference type="PANTHER" id="PTHR33546:SF1">
    <property type="entry name" value="LARGE, MULTIFUNCTIONAL SECRETED PROTEIN"/>
    <property type="match status" value="1"/>
</dbReference>
<feature type="signal peptide" evidence="1">
    <location>
        <begin position="1"/>
        <end position="24"/>
    </location>
</feature>
<dbReference type="Gene3D" id="2.120.10.30">
    <property type="entry name" value="TolB, C-terminal domain"/>
    <property type="match status" value="1"/>
</dbReference>